<accession>Q69SG9</accession>
<dbReference type="Proteomes" id="UP000000763">
    <property type="component" value="Chromosome 9"/>
</dbReference>
<protein>
    <submittedName>
        <fullName evidence="2">Uncharacterized protein</fullName>
    </submittedName>
</protein>
<proteinExistence type="predicted"/>
<dbReference type="EMBL" id="AP005314">
    <property type="protein sequence ID" value="BAD46036.1"/>
    <property type="molecule type" value="Genomic_DNA"/>
</dbReference>
<gene>
    <name evidence="2" type="ORF">OJ1112_E07.13</name>
    <name evidence="3" type="ORF">P0515E01.32</name>
</gene>
<feature type="compositionally biased region" description="Acidic residues" evidence="1">
    <location>
        <begin position="1"/>
        <end position="11"/>
    </location>
</feature>
<reference evidence="3" key="2">
    <citation type="submission" date="2002-05" db="EMBL/GenBank/DDBJ databases">
        <title>Oryza sativa nipponbare(GA3) genomic DNA, chromosome 9, PAC clone:P0515E01.</title>
        <authorList>
            <person name="Sasaki T."/>
            <person name="Matsumoto T."/>
            <person name="Katayose Y."/>
        </authorList>
    </citation>
    <scope>NUCLEOTIDE SEQUENCE</scope>
</reference>
<reference evidence="2" key="1">
    <citation type="submission" date="2002-04" db="EMBL/GenBank/DDBJ databases">
        <title>Oryza sativa nipponbare(GA3) genomic DNA, chromosome 9, BAC clone:OJ1112_E07.</title>
        <authorList>
            <person name="Sasaki T."/>
            <person name="Matsumoto T."/>
            <person name="Hattori M."/>
            <person name="Sakaki Y."/>
            <person name="Katayose Y."/>
        </authorList>
    </citation>
    <scope>NUCLEOTIDE SEQUENCE</scope>
</reference>
<reference evidence="4" key="3">
    <citation type="journal article" date="2005" name="Nature">
        <title>The map-based sequence of the rice genome.</title>
        <authorList>
            <consortium name="International rice genome sequencing project (IRGSP)"/>
            <person name="Matsumoto T."/>
            <person name="Wu J."/>
            <person name="Kanamori H."/>
            <person name="Katayose Y."/>
            <person name="Fujisawa M."/>
            <person name="Namiki N."/>
            <person name="Mizuno H."/>
            <person name="Yamamoto K."/>
            <person name="Antonio B.A."/>
            <person name="Baba T."/>
            <person name="Sakata K."/>
            <person name="Nagamura Y."/>
            <person name="Aoki H."/>
            <person name="Arikawa K."/>
            <person name="Arita K."/>
            <person name="Bito T."/>
            <person name="Chiden Y."/>
            <person name="Fujitsuka N."/>
            <person name="Fukunaka R."/>
            <person name="Hamada M."/>
            <person name="Harada C."/>
            <person name="Hayashi A."/>
            <person name="Hijishita S."/>
            <person name="Honda M."/>
            <person name="Hosokawa S."/>
            <person name="Ichikawa Y."/>
            <person name="Idonuma A."/>
            <person name="Iijima M."/>
            <person name="Ikeda M."/>
            <person name="Ikeno M."/>
            <person name="Ito K."/>
            <person name="Ito S."/>
            <person name="Ito T."/>
            <person name="Ito Y."/>
            <person name="Ito Y."/>
            <person name="Iwabuchi A."/>
            <person name="Kamiya K."/>
            <person name="Karasawa W."/>
            <person name="Kurita K."/>
            <person name="Katagiri S."/>
            <person name="Kikuta A."/>
            <person name="Kobayashi H."/>
            <person name="Kobayashi N."/>
            <person name="Machita K."/>
            <person name="Maehara T."/>
            <person name="Masukawa M."/>
            <person name="Mizubayashi T."/>
            <person name="Mukai Y."/>
            <person name="Nagasaki H."/>
            <person name="Nagata Y."/>
            <person name="Naito S."/>
            <person name="Nakashima M."/>
            <person name="Nakama Y."/>
            <person name="Nakamichi Y."/>
            <person name="Nakamura M."/>
            <person name="Meguro A."/>
            <person name="Negishi M."/>
            <person name="Ohta I."/>
            <person name="Ohta T."/>
            <person name="Okamoto M."/>
            <person name="Ono N."/>
            <person name="Saji S."/>
            <person name="Sakaguchi M."/>
            <person name="Sakai K."/>
            <person name="Shibata M."/>
            <person name="Shimokawa T."/>
            <person name="Song J."/>
            <person name="Takazaki Y."/>
            <person name="Terasawa K."/>
            <person name="Tsugane M."/>
            <person name="Tsuji K."/>
            <person name="Ueda S."/>
            <person name="Waki K."/>
            <person name="Yamagata H."/>
            <person name="Yamamoto M."/>
            <person name="Yamamoto S."/>
            <person name="Yamane H."/>
            <person name="Yoshiki S."/>
            <person name="Yoshihara R."/>
            <person name="Yukawa K."/>
            <person name="Zhong H."/>
            <person name="Yano M."/>
            <person name="Yuan Q."/>
            <person name="Ouyang S."/>
            <person name="Liu J."/>
            <person name="Jones K.M."/>
            <person name="Gansberger K."/>
            <person name="Moffat K."/>
            <person name="Hill J."/>
            <person name="Bera J."/>
            <person name="Fadrosh D."/>
            <person name="Jin S."/>
            <person name="Johri S."/>
            <person name="Kim M."/>
            <person name="Overton L."/>
            <person name="Reardon M."/>
            <person name="Tsitrin T."/>
            <person name="Vuong H."/>
            <person name="Weaver B."/>
            <person name="Ciecko A."/>
            <person name="Tallon L."/>
            <person name="Jackson J."/>
            <person name="Pai G."/>
            <person name="Aken S.V."/>
            <person name="Utterback T."/>
            <person name="Reidmuller S."/>
            <person name="Feldblyum T."/>
            <person name="Hsiao J."/>
            <person name="Zismann V."/>
            <person name="Iobst S."/>
            <person name="de Vazeille A.R."/>
            <person name="Buell C.R."/>
            <person name="Ying K."/>
            <person name="Li Y."/>
            <person name="Lu T."/>
            <person name="Huang Y."/>
            <person name="Zhao Q."/>
            <person name="Feng Q."/>
            <person name="Zhang L."/>
            <person name="Zhu J."/>
            <person name="Weng Q."/>
            <person name="Mu J."/>
            <person name="Lu Y."/>
            <person name="Fan D."/>
            <person name="Liu Y."/>
            <person name="Guan J."/>
            <person name="Zhang Y."/>
            <person name="Yu S."/>
            <person name="Liu X."/>
            <person name="Zhang Y."/>
            <person name="Hong G."/>
            <person name="Han B."/>
            <person name="Choisne N."/>
            <person name="Demange N."/>
            <person name="Orjeda G."/>
            <person name="Samain S."/>
            <person name="Cattolico L."/>
            <person name="Pelletier E."/>
            <person name="Couloux A."/>
            <person name="Segurens B."/>
            <person name="Wincker P."/>
            <person name="D'Hont A."/>
            <person name="Scarpelli C."/>
            <person name="Weissenbach J."/>
            <person name="Salanoubat M."/>
            <person name="Quetier F."/>
            <person name="Yu Y."/>
            <person name="Kim H.R."/>
            <person name="Rambo T."/>
            <person name="Currie J."/>
            <person name="Collura K."/>
            <person name="Luo M."/>
            <person name="Yang T."/>
            <person name="Ammiraju J.S.S."/>
            <person name="Engler F."/>
            <person name="Soderlund C."/>
            <person name="Wing R.A."/>
            <person name="Palmer L.E."/>
            <person name="de la Bastide M."/>
            <person name="Spiegel L."/>
            <person name="Nascimento L."/>
            <person name="Zutavern T."/>
            <person name="O'Shaughnessy A."/>
            <person name="Dike S."/>
            <person name="Dedhia N."/>
            <person name="Preston R."/>
            <person name="Balija V."/>
            <person name="McCombie W.R."/>
            <person name="Chow T."/>
            <person name="Chen H."/>
            <person name="Chung M."/>
            <person name="Chen C."/>
            <person name="Shaw J."/>
            <person name="Wu H."/>
            <person name="Hsiao K."/>
            <person name="Chao Y."/>
            <person name="Chu M."/>
            <person name="Cheng C."/>
            <person name="Hour A."/>
            <person name="Lee P."/>
            <person name="Lin S."/>
            <person name="Lin Y."/>
            <person name="Liou J."/>
            <person name="Liu S."/>
            <person name="Hsing Y."/>
            <person name="Raghuvanshi S."/>
            <person name="Mohanty A."/>
            <person name="Bharti A.K."/>
            <person name="Gaur A."/>
            <person name="Gupta V."/>
            <person name="Kumar D."/>
            <person name="Ravi V."/>
            <person name="Vij S."/>
            <person name="Kapur A."/>
            <person name="Khurana P."/>
            <person name="Khurana P."/>
            <person name="Khurana J.P."/>
            <person name="Tyagi A.K."/>
            <person name="Gaikwad K."/>
            <person name="Singh A."/>
            <person name="Dalal V."/>
            <person name="Srivastava S."/>
            <person name="Dixit A."/>
            <person name="Pal A.K."/>
            <person name="Ghazi I.A."/>
            <person name="Yadav M."/>
            <person name="Pandit A."/>
            <person name="Bhargava A."/>
            <person name="Sureshbabu K."/>
            <person name="Batra K."/>
            <person name="Sharma T.R."/>
            <person name="Mohapatra T."/>
            <person name="Singh N.K."/>
            <person name="Messing J."/>
            <person name="Nelson A.B."/>
            <person name="Fuks G."/>
            <person name="Kavchok S."/>
            <person name="Keizer G."/>
            <person name="Linton E."/>
            <person name="Llaca V."/>
            <person name="Song R."/>
            <person name="Tanyolac B."/>
            <person name="Young S."/>
            <person name="Ho-Il K."/>
            <person name="Hahn J.H."/>
            <person name="Sangsakoo G."/>
            <person name="Vanavichit A."/>
            <person name="de Mattos Luiz.A.T."/>
            <person name="Zimmer P.D."/>
            <person name="Malone G."/>
            <person name="Dellagostin O."/>
            <person name="de Oliveira A.C."/>
            <person name="Bevan M."/>
            <person name="Bancroft I."/>
            <person name="Minx P."/>
            <person name="Cordum H."/>
            <person name="Wilson R."/>
            <person name="Cheng Z."/>
            <person name="Jin W."/>
            <person name="Jiang J."/>
            <person name="Leong S.A."/>
            <person name="Iwama H."/>
            <person name="Gojobori T."/>
            <person name="Itoh T."/>
            <person name="Niimura Y."/>
            <person name="Fujii Y."/>
            <person name="Habara T."/>
            <person name="Sakai H."/>
            <person name="Sato Y."/>
            <person name="Wilson G."/>
            <person name="Kumar K."/>
            <person name="McCouch S."/>
            <person name="Juretic N."/>
            <person name="Hoen D."/>
            <person name="Wright S."/>
            <person name="Bruskiewich R."/>
            <person name="Bureau T."/>
            <person name="Miyao A."/>
            <person name="Hirochika H."/>
            <person name="Nishikawa T."/>
            <person name="Kadowaki K."/>
            <person name="Sugiura M."/>
            <person name="Burr B."/>
            <person name="Sasaki T."/>
        </authorList>
    </citation>
    <scope>NUCLEOTIDE SEQUENCE [LARGE SCALE GENOMIC DNA]</scope>
    <source>
        <strain evidence="4">cv. Nipponbare</strain>
    </source>
</reference>
<dbReference type="EMBL" id="AP005092">
    <property type="protein sequence ID" value="BAD33327.1"/>
    <property type="molecule type" value="Genomic_DNA"/>
</dbReference>
<feature type="compositionally biased region" description="Low complexity" evidence="1">
    <location>
        <begin position="20"/>
        <end position="36"/>
    </location>
</feature>
<dbReference type="AlphaFoldDB" id="Q69SG9"/>
<feature type="compositionally biased region" description="Acidic residues" evidence="1">
    <location>
        <begin position="37"/>
        <end position="54"/>
    </location>
</feature>
<evidence type="ECO:0000313" key="2">
    <source>
        <dbReference type="EMBL" id="BAD33327.1"/>
    </source>
</evidence>
<evidence type="ECO:0000256" key="1">
    <source>
        <dbReference type="SAM" id="MobiDB-lite"/>
    </source>
</evidence>
<evidence type="ECO:0000313" key="4">
    <source>
        <dbReference type="Proteomes" id="UP000000763"/>
    </source>
</evidence>
<reference evidence="4" key="4">
    <citation type="journal article" date="2008" name="Nucleic Acids Res.">
        <title>The rice annotation project database (RAP-DB): 2008 update.</title>
        <authorList>
            <consortium name="The rice annotation project (RAP)"/>
        </authorList>
    </citation>
    <scope>GENOME REANNOTATION</scope>
    <source>
        <strain evidence="4">cv. Nipponbare</strain>
    </source>
</reference>
<sequence length="112" mass="11474">MALQVEVEEGDGVARDDGAAKVSEASMAAAATADSTSIEEEEEQKEDNGAEDGADNIHAAGAGDGTTIRRESRGTGAAGENHGFHNAAMRPTPMPLPAVVATLRTTGPIRRC</sequence>
<feature type="region of interest" description="Disordered" evidence="1">
    <location>
        <begin position="1"/>
        <end position="96"/>
    </location>
</feature>
<organism evidence="2 4">
    <name type="scientific">Oryza sativa subsp. japonica</name>
    <name type="common">Rice</name>
    <dbReference type="NCBI Taxonomy" id="39947"/>
    <lineage>
        <taxon>Eukaryota</taxon>
        <taxon>Viridiplantae</taxon>
        <taxon>Streptophyta</taxon>
        <taxon>Embryophyta</taxon>
        <taxon>Tracheophyta</taxon>
        <taxon>Spermatophyta</taxon>
        <taxon>Magnoliopsida</taxon>
        <taxon>Liliopsida</taxon>
        <taxon>Poales</taxon>
        <taxon>Poaceae</taxon>
        <taxon>BOP clade</taxon>
        <taxon>Oryzoideae</taxon>
        <taxon>Oryzeae</taxon>
        <taxon>Oryzinae</taxon>
        <taxon>Oryza</taxon>
        <taxon>Oryza sativa</taxon>
    </lineage>
</organism>
<name>Q69SG9_ORYSJ</name>
<evidence type="ECO:0000313" key="3">
    <source>
        <dbReference type="EMBL" id="BAD46036.1"/>
    </source>
</evidence>